<dbReference type="SUPFAM" id="SSF47384">
    <property type="entry name" value="Homodimeric domain of signal transducing histidine kinase"/>
    <property type="match status" value="1"/>
</dbReference>
<evidence type="ECO:0000256" key="2">
    <source>
        <dbReference type="ARBA" id="ARBA00012438"/>
    </source>
</evidence>
<dbReference type="InterPro" id="IPR003018">
    <property type="entry name" value="GAF"/>
</dbReference>
<gene>
    <name evidence="8" type="ORF">UR64_C0003G0023</name>
</gene>
<dbReference type="Gene3D" id="3.30.565.10">
    <property type="entry name" value="Histidine kinase-like ATPase, C-terminal domain"/>
    <property type="match status" value="1"/>
</dbReference>
<keyword evidence="6" id="KW-0472">Membrane</keyword>
<keyword evidence="3" id="KW-0597">Phosphoprotein</keyword>
<dbReference type="PRINTS" id="PR00344">
    <property type="entry name" value="BCTRLSENSOR"/>
</dbReference>
<dbReference type="SMART" id="SM00387">
    <property type="entry name" value="HATPase_c"/>
    <property type="match status" value="1"/>
</dbReference>
<dbReference type="InterPro" id="IPR029016">
    <property type="entry name" value="GAF-like_dom_sf"/>
</dbReference>
<dbReference type="Gene3D" id="1.10.287.130">
    <property type="match status" value="1"/>
</dbReference>
<dbReference type="InterPro" id="IPR003661">
    <property type="entry name" value="HisK_dim/P_dom"/>
</dbReference>
<feature type="domain" description="Histidine kinase" evidence="7">
    <location>
        <begin position="343"/>
        <end position="590"/>
    </location>
</feature>
<protein>
    <recommendedName>
        <fullName evidence="2">histidine kinase</fullName>
        <ecNumber evidence="2">2.7.13.3</ecNumber>
    </recommendedName>
</protein>
<dbReference type="Gene3D" id="3.30.450.20">
    <property type="entry name" value="PAS domain"/>
    <property type="match status" value="1"/>
</dbReference>
<dbReference type="GO" id="GO:0000155">
    <property type="term" value="F:phosphorelay sensor kinase activity"/>
    <property type="evidence" value="ECO:0007669"/>
    <property type="project" value="InterPro"/>
</dbReference>
<dbReference type="Pfam" id="PF02518">
    <property type="entry name" value="HATPase_c"/>
    <property type="match status" value="1"/>
</dbReference>
<dbReference type="PANTHER" id="PTHR43047">
    <property type="entry name" value="TWO-COMPONENT HISTIDINE PROTEIN KINASE"/>
    <property type="match status" value="1"/>
</dbReference>
<comment type="caution">
    <text evidence="8">The sequence shown here is derived from an EMBL/GenBank/DDBJ whole genome shotgun (WGS) entry which is preliminary data.</text>
</comment>
<dbReference type="EC" id="2.7.13.3" evidence="2"/>
<keyword evidence="5 8" id="KW-0418">Kinase</keyword>
<evidence type="ECO:0000256" key="1">
    <source>
        <dbReference type="ARBA" id="ARBA00000085"/>
    </source>
</evidence>
<dbReference type="GO" id="GO:0005886">
    <property type="term" value="C:plasma membrane"/>
    <property type="evidence" value="ECO:0007669"/>
    <property type="project" value="TreeGrafter"/>
</dbReference>
<dbReference type="Pfam" id="PF00512">
    <property type="entry name" value="HisKA"/>
    <property type="match status" value="1"/>
</dbReference>
<dbReference type="InterPro" id="IPR036097">
    <property type="entry name" value="HisK_dim/P_sf"/>
</dbReference>
<dbReference type="SUPFAM" id="SSF55874">
    <property type="entry name" value="ATPase domain of HSP90 chaperone/DNA topoisomerase II/histidine kinase"/>
    <property type="match status" value="1"/>
</dbReference>
<dbReference type="SUPFAM" id="SSF55781">
    <property type="entry name" value="GAF domain-like"/>
    <property type="match status" value="1"/>
</dbReference>
<dbReference type="SMART" id="SM00388">
    <property type="entry name" value="HisKA"/>
    <property type="match status" value="1"/>
</dbReference>
<evidence type="ECO:0000313" key="9">
    <source>
        <dbReference type="Proteomes" id="UP000034952"/>
    </source>
</evidence>
<proteinExistence type="predicted"/>
<accession>A0A0G0DUN3</accession>
<sequence length="590" mass="66073">MDFLSLFSLIVLITTLVFFVAVFLFLKNLKLKRDIKIKEIKVEERSKEMDSKMYELAILKELGDRVGYSLDVHQIMDVITGSLHQFINYSAVSYMLLESDKILFKIHLEKSVHRGFINEVRDRMLKSLGALLDKEFKENQVEELISGAILIEEVNAPVESFFNIPLVIGGKVVGVLTVADTQNGLYKENEMTILYKITNQASSAVTKLQEVVTNEKSKLNAMVLSMSDGIVMTDLDYKILVINPAARRALSLDPMKEVTLFDFIDNLGGKFDIRGRLEESVKLKKEYTSERILLGEKFFQIFVLPVKSSSVMGQESITGGVVIFHDVTSEVEVETLRKDFTSMLVHELRSPLDGVKKISEVLKNKKITQTPESYDEYIDLIYRNSSGMLEIVNDILDVAKIEAGKFDIHKKEGDFIKIINDRVNFYSITAQSSNITLKSFFGKDIPEKVMFDSEGVEHILNNLISNALKYTNKEGLVEVITFLHKEGASLPEEAKIAGYQSVNSIPLDLGQGTFITVIVTDNGIGIEEENIKTIFSKFKQLDTKNKVPKKNGTGLGLVIAKGIIEEHGGSIGVVSKIGVGSTFYFTIPLS</sequence>
<dbReference type="PANTHER" id="PTHR43047:SF72">
    <property type="entry name" value="OSMOSENSING HISTIDINE PROTEIN KINASE SLN1"/>
    <property type="match status" value="1"/>
</dbReference>
<dbReference type="Proteomes" id="UP000034952">
    <property type="component" value="Unassembled WGS sequence"/>
</dbReference>
<keyword evidence="6" id="KW-0812">Transmembrane</keyword>
<evidence type="ECO:0000256" key="5">
    <source>
        <dbReference type="ARBA" id="ARBA00022777"/>
    </source>
</evidence>
<organism evidence="8 9">
    <name type="scientific">Candidatus Nomurabacteria bacterium GW2011_GWE1_35_16</name>
    <dbReference type="NCBI Taxonomy" id="1618761"/>
    <lineage>
        <taxon>Bacteria</taxon>
        <taxon>Candidatus Nomuraibacteriota</taxon>
    </lineage>
</organism>
<evidence type="ECO:0000256" key="3">
    <source>
        <dbReference type="ARBA" id="ARBA00022553"/>
    </source>
</evidence>
<dbReference type="Gene3D" id="3.30.450.40">
    <property type="match status" value="1"/>
</dbReference>
<dbReference type="InterPro" id="IPR036890">
    <property type="entry name" value="HATPase_C_sf"/>
</dbReference>
<evidence type="ECO:0000259" key="7">
    <source>
        <dbReference type="PROSITE" id="PS50109"/>
    </source>
</evidence>
<dbReference type="AlphaFoldDB" id="A0A0G0DUN3"/>
<evidence type="ECO:0000313" key="8">
    <source>
        <dbReference type="EMBL" id="KKP66730.1"/>
    </source>
</evidence>
<name>A0A0G0DUN3_9BACT</name>
<reference evidence="8 9" key="1">
    <citation type="journal article" date="2015" name="Nature">
        <title>rRNA introns, odd ribosomes, and small enigmatic genomes across a large radiation of phyla.</title>
        <authorList>
            <person name="Brown C.T."/>
            <person name="Hug L.A."/>
            <person name="Thomas B.C."/>
            <person name="Sharon I."/>
            <person name="Castelle C.J."/>
            <person name="Singh A."/>
            <person name="Wilkins M.J."/>
            <person name="Williams K.H."/>
            <person name="Banfield J.F."/>
        </authorList>
    </citation>
    <scope>NUCLEOTIDE SEQUENCE [LARGE SCALE GENOMIC DNA]</scope>
</reference>
<dbReference type="GO" id="GO:0009927">
    <property type="term" value="F:histidine phosphotransfer kinase activity"/>
    <property type="evidence" value="ECO:0007669"/>
    <property type="project" value="TreeGrafter"/>
</dbReference>
<feature type="transmembrane region" description="Helical" evidence="6">
    <location>
        <begin position="6"/>
        <end position="26"/>
    </location>
</feature>
<dbReference type="EMBL" id="LBPY01000003">
    <property type="protein sequence ID" value="KKP66730.1"/>
    <property type="molecule type" value="Genomic_DNA"/>
</dbReference>
<evidence type="ECO:0000256" key="6">
    <source>
        <dbReference type="SAM" id="Phobius"/>
    </source>
</evidence>
<dbReference type="SUPFAM" id="SSF55785">
    <property type="entry name" value="PYP-like sensor domain (PAS domain)"/>
    <property type="match status" value="1"/>
</dbReference>
<dbReference type="InterPro" id="IPR004358">
    <property type="entry name" value="Sig_transdc_His_kin-like_C"/>
</dbReference>
<dbReference type="SMART" id="SM00091">
    <property type="entry name" value="PAS"/>
    <property type="match status" value="1"/>
</dbReference>
<dbReference type="InterPro" id="IPR035965">
    <property type="entry name" value="PAS-like_dom_sf"/>
</dbReference>
<dbReference type="PROSITE" id="PS50109">
    <property type="entry name" value="HIS_KIN"/>
    <property type="match status" value="1"/>
</dbReference>
<evidence type="ECO:0000256" key="4">
    <source>
        <dbReference type="ARBA" id="ARBA00022679"/>
    </source>
</evidence>
<dbReference type="CDD" id="cd00082">
    <property type="entry name" value="HisKA"/>
    <property type="match status" value="1"/>
</dbReference>
<keyword evidence="4" id="KW-0808">Transferase</keyword>
<dbReference type="Pfam" id="PF13185">
    <property type="entry name" value="GAF_2"/>
    <property type="match status" value="1"/>
</dbReference>
<dbReference type="InterPro" id="IPR003594">
    <property type="entry name" value="HATPase_dom"/>
</dbReference>
<comment type="catalytic activity">
    <reaction evidence="1">
        <text>ATP + protein L-histidine = ADP + protein N-phospho-L-histidine.</text>
        <dbReference type="EC" id="2.7.13.3"/>
    </reaction>
</comment>
<keyword evidence="6" id="KW-1133">Transmembrane helix</keyword>
<dbReference type="InterPro" id="IPR005467">
    <property type="entry name" value="His_kinase_dom"/>
</dbReference>
<dbReference type="InterPro" id="IPR000014">
    <property type="entry name" value="PAS"/>
</dbReference>